<protein>
    <submittedName>
        <fullName evidence="3">BON domain-containing protein</fullName>
    </submittedName>
</protein>
<proteinExistence type="predicted"/>
<keyword evidence="4" id="KW-1185">Reference proteome</keyword>
<sequence>MTSKSSEAKTKAAAHDAEQGMTAQEQSTASTSALPSLHDPDDATVGFGPRSLDPDRRTERLSYRDPEEASQGPLRFDETNYSVERLTLPEGGFNEYADEYSDYRDQEGTPRQHYGPLREGQWESPQYADSTQNDLLAELSAEVSPIDEPDDPDLGFRLSAEDEDGQGADRLDLETSPDAYEVEKTPGFGHHAPRKPQPSDDRLREAVHAALDNGTDIDAPDISVHVKNGTVVIEGEVADAMLRHRVEQCVDSVEGVENIDNRLHLAASQPRRPWSDE</sequence>
<evidence type="ECO:0000313" key="4">
    <source>
        <dbReference type="Proteomes" id="UP001620461"/>
    </source>
</evidence>
<evidence type="ECO:0000256" key="1">
    <source>
        <dbReference type="SAM" id="MobiDB-lite"/>
    </source>
</evidence>
<feature type="compositionally biased region" description="Polar residues" evidence="1">
    <location>
        <begin position="123"/>
        <end position="134"/>
    </location>
</feature>
<feature type="domain" description="BON" evidence="2">
    <location>
        <begin position="199"/>
        <end position="267"/>
    </location>
</feature>
<dbReference type="EMBL" id="JADIKJ010000010">
    <property type="protein sequence ID" value="MFK2900689.1"/>
    <property type="molecule type" value="Genomic_DNA"/>
</dbReference>
<comment type="caution">
    <text evidence="3">The sequence shown here is derived from an EMBL/GenBank/DDBJ whole genome shotgun (WGS) entry which is preliminary data.</text>
</comment>
<evidence type="ECO:0000313" key="3">
    <source>
        <dbReference type="EMBL" id="MFK2900689.1"/>
    </source>
</evidence>
<name>A0ABW8JI62_9GAMM</name>
<reference evidence="3 4" key="1">
    <citation type="submission" date="2020-10" db="EMBL/GenBank/DDBJ databases">
        <title>Phylogeny of dyella-like bacteria.</title>
        <authorList>
            <person name="Fu J."/>
        </authorList>
    </citation>
    <scope>NUCLEOTIDE SEQUENCE [LARGE SCALE GENOMIC DNA]</scope>
    <source>
        <strain evidence="3 4">JP1</strain>
    </source>
</reference>
<feature type="compositionally biased region" description="Basic and acidic residues" evidence="1">
    <location>
        <begin position="1"/>
        <end position="18"/>
    </location>
</feature>
<dbReference type="InterPro" id="IPR007055">
    <property type="entry name" value="BON_dom"/>
</dbReference>
<dbReference type="Pfam" id="PF04972">
    <property type="entry name" value="BON"/>
    <property type="match status" value="1"/>
</dbReference>
<feature type="compositionally biased region" description="Polar residues" evidence="1">
    <location>
        <begin position="21"/>
        <end position="34"/>
    </location>
</feature>
<feature type="compositionally biased region" description="Basic and acidic residues" evidence="1">
    <location>
        <begin position="101"/>
        <end position="110"/>
    </location>
</feature>
<dbReference type="Gene3D" id="3.30.1340.30">
    <property type="match status" value="1"/>
</dbReference>
<dbReference type="PANTHER" id="PTHR34606">
    <property type="entry name" value="BON DOMAIN-CONTAINING PROTEIN"/>
    <property type="match status" value="1"/>
</dbReference>
<dbReference type="PANTHER" id="PTHR34606:SF15">
    <property type="entry name" value="BON DOMAIN-CONTAINING PROTEIN"/>
    <property type="match status" value="1"/>
</dbReference>
<dbReference type="PROSITE" id="PS50914">
    <property type="entry name" value="BON"/>
    <property type="match status" value="1"/>
</dbReference>
<dbReference type="SMART" id="SM00749">
    <property type="entry name" value="BON"/>
    <property type="match status" value="1"/>
</dbReference>
<feature type="region of interest" description="Disordered" evidence="1">
    <location>
        <begin position="1"/>
        <end position="202"/>
    </location>
</feature>
<dbReference type="InterPro" id="IPR051686">
    <property type="entry name" value="Lipoprotein_DolP"/>
</dbReference>
<organism evidence="3 4">
    <name type="scientific">Dyella jejuensis</name>
    <dbReference type="NCBI Taxonomy" id="1432009"/>
    <lineage>
        <taxon>Bacteria</taxon>
        <taxon>Pseudomonadati</taxon>
        <taxon>Pseudomonadota</taxon>
        <taxon>Gammaproteobacteria</taxon>
        <taxon>Lysobacterales</taxon>
        <taxon>Rhodanobacteraceae</taxon>
        <taxon>Dyella</taxon>
    </lineage>
</organism>
<accession>A0ABW8JI62</accession>
<dbReference type="Proteomes" id="UP001620461">
    <property type="component" value="Unassembled WGS sequence"/>
</dbReference>
<evidence type="ECO:0000259" key="2">
    <source>
        <dbReference type="PROSITE" id="PS50914"/>
    </source>
</evidence>
<feature type="compositionally biased region" description="Basic and acidic residues" evidence="1">
    <location>
        <begin position="52"/>
        <end position="67"/>
    </location>
</feature>
<gene>
    <name evidence="3" type="ORF">ISP15_10105</name>
</gene>
<dbReference type="RefSeq" id="WP_404547180.1">
    <property type="nucleotide sequence ID" value="NZ_JADIKJ010000010.1"/>
</dbReference>
<dbReference type="InterPro" id="IPR014004">
    <property type="entry name" value="Transpt-assoc_nodulatn_dom_bac"/>
</dbReference>